<keyword evidence="1" id="KW-1133">Transmembrane helix</keyword>
<dbReference type="InterPro" id="IPR046625">
    <property type="entry name" value="DUF6737"/>
</dbReference>
<sequence>MSSGLERTSIWQYKPWWCQPWSILLTGMLIISGSWFWLHRVWLTGLVAMPVLVWMGFFLLIYPKLMNQMLADAAEQVIQQPTEVKQAEQSE</sequence>
<dbReference type="RefSeq" id="WP_316431628.1">
    <property type="nucleotide sequence ID" value="NZ_CP053586.1"/>
</dbReference>
<evidence type="ECO:0000313" key="3">
    <source>
        <dbReference type="EMBL" id="WNZ25476.1"/>
    </source>
</evidence>
<feature type="transmembrane region" description="Helical" evidence="1">
    <location>
        <begin position="21"/>
        <end position="38"/>
    </location>
</feature>
<name>A0AA96WN26_9CYAN</name>
<dbReference type="Pfam" id="PF20522">
    <property type="entry name" value="DUF6737"/>
    <property type="match status" value="1"/>
</dbReference>
<dbReference type="PANTHER" id="PTHR36046">
    <property type="entry name" value="PROTEIN, PUTATIVE-RELATED"/>
    <property type="match status" value="1"/>
</dbReference>
<evidence type="ECO:0000256" key="1">
    <source>
        <dbReference type="SAM" id="Phobius"/>
    </source>
</evidence>
<feature type="domain" description="DUF6737" evidence="2">
    <location>
        <begin position="9"/>
        <end position="65"/>
    </location>
</feature>
<reference evidence="3" key="1">
    <citation type="submission" date="2020-05" db="EMBL/GenBank/DDBJ databases">
        <authorList>
            <person name="Zhu T."/>
            <person name="Keshari N."/>
            <person name="Lu X."/>
        </authorList>
    </citation>
    <scope>NUCLEOTIDE SEQUENCE</scope>
    <source>
        <strain evidence="3">NK1-12</strain>
    </source>
</reference>
<proteinExistence type="predicted"/>
<organism evidence="3">
    <name type="scientific">Leptolyngbya sp. NK1-12</name>
    <dbReference type="NCBI Taxonomy" id="2547451"/>
    <lineage>
        <taxon>Bacteria</taxon>
        <taxon>Bacillati</taxon>
        <taxon>Cyanobacteriota</taxon>
        <taxon>Cyanophyceae</taxon>
        <taxon>Leptolyngbyales</taxon>
        <taxon>Leptolyngbyaceae</taxon>
        <taxon>Leptolyngbya group</taxon>
        <taxon>Leptolyngbya</taxon>
    </lineage>
</organism>
<protein>
    <recommendedName>
        <fullName evidence="2">DUF6737 domain-containing protein</fullName>
    </recommendedName>
</protein>
<feature type="transmembrane region" description="Helical" evidence="1">
    <location>
        <begin position="44"/>
        <end position="62"/>
    </location>
</feature>
<keyword evidence="1" id="KW-0472">Membrane</keyword>
<keyword evidence="1" id="KW-0812">Transmembrane</keyword>
<dbReference type="EMBL" id="CP053586">
    <property type="protein sequence ID" value="WNZ25476.1"/>
    <property type="molecule type" value="Genomic_DNA"/>
</dbReference>
<dbReference type="PANTHER" id="PTHR36046:SF1">
    <property type="entry name" value="DUF6737 DOMAIN-CONTAINING PROTEIN"/>
    <property type="match status" value="1"/>
</dbReference>
<gene>
    <name evidence="3" type="ORF">HJG54_23230</name>
</gene>
<accession>A0AA96WN26</accession>
<dbReference type="AlphaFoldDB" id="A0AA96WN26"/>
<evidence type="ECO:0000259" key="2">
    <source>
        <dbReference type="Pfam" id="PF20522"/>
    </source>
</evidence>